<proteinExistence type="predicted"/>
<organism evidence="2 3">
    <name type="scientific">Parathielavia hyrcaniae</name>
    <dbReference type="NCBI Taxonomy" id="113614"/>
    <lineage>
        <taxon>Eukaryota</taxon>
        <taxon>Fungi</taxon>
        <taxon>Dikarya</taxon>
        <taxon>Ascomycota</taxon>
        <taxon>Pezizomycotina</taxon>
        <taxon>Sordariomycetes</taxon>
        <taxon>Sordariomycetidae</taxon>
        <taxon>Sordariales</taxon>
        <taxon>Chaetomiaceae</taxon>
        <taxon>Parathielavia</taxon>
    </lineage>
</organism>
<comment type="caution">
    <text evidence="2">The sequence shown here is derived from an EMBL/GenBank/DDBJ whole genome shotgun (WGS) entry which is preliminary data.</text>
</comment>
<dbReference type="Proteomes" id="UP001305647">
    <property type="component" value="Unassembled WGS sequence"/>
</dbReference>
<feature type="signal peptide" evidence="1">
    <location>
        <begin position="1"/>
        <end position="18"/>
    </location>
</feature>
<reference evidence="2" key="2">
    <citation type="submission" date="2023-05" db="EMBL/GenBank/DDBJ databases">
        <authorList>
            <consortium name="Lawrence Berkeley National Laboratory"/>
            <person name="Steindorff A."/>
            <person name="Hensen N."/>
            <person name="Bonometti L."/>
            <person name="Westerberg I."/>
            <person name="Brannstrom I.O."/>
            <person name="Guillou S."/>
            <person name="Cros-Aarteil S."/>
            <person name="Calhoun S."/>
            <person name="Haridas S."/>
            <person name="Kuo A."/>
            <person name="Mondo S."/>
            <person name="Pangilinan J."/>
            <person name="Riley R."/>
            <person name="Labutti K."/>
            <person name="Andreopoulos B."/>
            <person name="Lipzen A."/>
            <person name="Chen C."/>
            <person name="Yanf M."/>
            <person name="Daum C."/>
            <person name="Ng V."/>
            <person name="Clum A."/>
            <person name="Ohm R."/>
            <person name="Martin F."/>
            <person name="Silar P."/>
            <person name="Natvig D."/>
            <person name="Lalanne C."/>
            <person name="Gautier V."/>
            <person name="Ament-Velasquez S.L."/>
            <person name="Kruys A."/>
            <person name="Hutchinson M.I."/>
            <person name="Powell A.J."/>
            <person name="Barry K."/>
            <person name="Miller A.N."/>
            <person name="Grigoriev I.V."/>
            <person name="Debuchy R."/>
            <person name="Gladieux P."/>
            <person name="Thoren M.H."/>
            <person name="Johannesson H."/>
        </authorList>
    </citation>
    <scope>NUCLEOTIDE SEQUENCE</scope>
    <source>
        <strain evidence="2">CBS 757.83</strain>
    </source>
</reference>
<name>A0AAN6PX64_9PEZI</name>
<accession>A0AAN6PX64</accession>
<reference evidence="2" key="1">
    <citation type="journal article" date="2023" name="Mol. Phylogenet. Evol.">
        <title>Genome-scale phylogeny and comparative genomics of the fungal order Sordariales.</title>
        <authorList>
            <person name="Hensen N."/>
            <person name="Bonometti L."/>
            <person name="Westerberg I."/>
            <person name="Brannstrom I.O."/>
            <person name="Guillou S."/>
            <person name="Cros-Aarteil S."/>
            <person name="Calhoun S."/>
            <person name="Haridas S."/>
            <person name="Kuo A."/>
            <person name="Mondo S."/>
            <person name="Pangilinan J."/>
            <person name="Riley R."/>
            <person name="LaButti K."/>
            <person name="Andreopoulos B."/>
            <person name="Lipzen A."/>
            <person name="Chen C."/>
            <person name="Yan M."/>
            <person name="Daum C."/>
            <person name="Ng V."/>
            <person name="Clum A."/>
            <person name="Steindorff A."/>
            <person name="Ohm R.A."/>
            <person name="Martin F."/>
            <person name="Silar P."/>
            <person name="Natvig D.O."/>
            <person name="Lalanne C."/>
            <person name="Gautier V."/>
            <person name="Ament-Velasquez S.L."/>
            <person name="Kruys A."/>
            <person name="Hutchinson M.I."/>
            <person name="Powell A.J."/>
            <person name="Barry K."/>
            <person name="Miller A.N."/>
            <person name="Grigoriev I.V."/>
            <person name="Debuchy R."/>
            <person name="Gladieux P."/>
            <person name="Hiltunen Thoren M."/>
            <person name="Johannesson H."/>
        </authorList>
    </citation>
    <scope>NUCLEOTIDE SEQUENCE</scope>
    <source>
        <strain evidence="2">CBS 757.83</strain>
    </source>
</reference>
<gene>
    <name evidence="2" type="ORF">N658DRAFT_499688</name>
</gene>
<feature type="chain" id="PRO_5042823599" evidence="1">
    <location>
        <begin position="19"/>
        <end position="61"/>
    </location>
</feature>
<evidence type="ECO:0000313" key="3">
    <source>
        <dbReference type="Proteomes" id="UP001305647"/>
    </source>
</evidence>
<keyword evidence="1" id="KW-0732">Signal</keyword>
<protein>
    <submittedName>
        <fullName evidence="2">Uncharacterized protein</fullName>
    </submittedName>
</protein>
<dbReference type="AlphaFoldDB" id="A0AAN6PX64"/>
<sequence length="61" mass="6933">MGWRGWSGTRPWRRVCLCEVGWRIFSCAVLEWEIGGAHLLWMGNEAGFPRGNHIGMDCADP</sequence>
<evidence type="ECO:0000313" key="2">
    <source>
        <dbReference type="EMBL" id="KAK4098269.1"/>
    </source>
</evidence>
<keyword evidence="3" id="KW-1185">Reference proteome</keyword>
<evidence type="ECO:0000256" key="1">
    <source>
        <dbReference type="SAM" id="SignalP"/>
    </source>
</evidence>
<dbReference type="EMBL" id="MU863661">
    <property type="protein sequence ID" value="KAK4098269.1"/>
    <property type="molecule type" value="Genomic_DNA"/>
</dbReference>